<dbReference type="GeneID" id="4704600"/>
<dbReference type="GO" id="GO:0000725">
    <property type="term" value="P:recombinational repair"/>
    <property type="evidence" value="ECO:0007669"/>
    <property type="project" value="EnsemblFungi"/>
</dbReference>
<feature type="compositionally biased region" description="Acidic residues" evidence="19">
    <location>
        <begin position="481"/>
        <end position="502"/>
    </location>
</feature>
<evidence type="ECO:0000256" key="19">
    <source>
        <dbReference type="SAM" id="MobiDB-lite"/>
    </source>
</evidence>
<comment type="catalytic activity">
    <reaction evidence="17">
        <text>ATP + H2O = ADP + phosphate + H(+)</text>
        <dbReference type="Rhea" id="RHEA:13065"/>
        <dbReference type="ChEBI" id="CHEBI:15377"/>
        <dbReference type="ChEBI" id="CHEBI:15378"/>
        <dbReference type="ChEBI" id="CHEBI:30616"/>
        <dbReference type="ChEBI" id="CHEBI:43474"/>
        <dbReference type="ChEBI" id="CHEBI:456216"/>
        <dbReference type="EC" id="3.6.4.12"/>
    </reaction>
</comment>
<dbReference type="SMART" id="SM00487">
    <property type="entry name" value="DEXDc"/>
    <property type="match status" value="1"/>
</dbReference>
<protein>
    <recommendedName>
        <fullName evidence="16">Helicase SWR1</fullName>
        <ecNumber evidence="4">3.6.4.12</ecNumber>
    </recommendedName>
    <alternativeName>
        <fullName evidence="18">Helicase swr1</fullName>
    </alternativeName>
</protein>
<dbReference type="PROSITE" id="PS51192">
    <property type="entry name" value="HELICASE_ATP_BIND_1"/>
    <property type="match status" value="1"/>
</dbReference>
<dbReference type="InterPro" id="IPR027417">
    <property type="entry name" value="P-loop_NTPase"/>
</dbReference>
<feature type="compositionally biased region" description="Basic and acidic residues" evidence="19">
    <location>
        <begin position="756"/>
        <end position="766"/>
    </location>
</feature>
<dbReference type="GO" id="GO:0031492">
    <property type="term" value="F:nucleosomal DNA binding"/>
    <property type="evidence" value="ECO:0007669"/>
    <property type="project" value="EnsemblFungi"/>
</dbReference>
<keyword evidence="13" id="KW-0804">Transcription</keyword>
<dbReference type="STRING" id="344612.A1CG02"/>
<feature type="compositionally biased region" description="Acidic residues" evidence="19">
    <location>
        <begin position="643"/>
        <end position="652"/>
    </location>
</feature>
<comment type="function">
    <text evidence="15">Catalytic component of the SWR1 complex which mediates the ATP-dependent exchange of histone H2A for the H2A variant HZT1 leading to transcriptional regulation of selected genes by chromatin remodeling.</text>
</comment>
<feature type="domain" description="HSA" evidence="22">
    <location>
        <begin position="344"/>
        <end position="418"/>
    </location>
</feature>
<dbReference type="SMART" id="SM00490">
    <property type="entry name" value="HELICc"/>
    <property type="match status" value="1"/>
</dbReference>
<evidence type="ECO:0000256" key="16">
    <source>
        <dbReference type="ARBA" id="ARBA00040599"/>
    </source>
</evidence>
<evidence type="ECO:0000256" key="2">
    <source>
        <dbReference type="ARBA" id="ARBA00009220"/>
    </source>
</evidence>
<dbReference type="GO" id="GO:0005198">
    <property type="term" value="F:structural molecule activity"/>
    <property type="evidence" value="ECO:0007669"/>
    <property type="project" value="EnsemblFungi"/>
</dbReference>
<feature type="compositionally biased region" description="Polar residues" evidence="19">
    <location>
        <begin position="692"/>
        <end position="710"/>
    </location>
</feature>
<evidence type="ECO:0000256" key="13">
    <source>
        <dbReference type="ARBA" id="ARBA00023163"/>
    </source>
</evidence>
<dbReference type="Gene3D" id="1.20.120.850">
    <property type="entry name" value="SWI2/SNF2 ATPases, N-terminal domain"/>
    <property type="match status" value="1"/>
</dbReference>
<evidence type="ECO:0000256" key="14">
    <source>
        <dbReference type="ARBA" id="ARBA00023242"/>
    </source>
</evidence>
<evidence type="ECO:0000313" key="24">
    <source>
        <dbReference type="Proteomes" id="UP000006701"/>
    </source>
</evidence>
<feature type="domain" description="Helicase C-terminal" evidence="21">
    <location>
        <begin position="1372"/>
        <end position="1522"/>
    </location>
</feature>
<evidence type="ECO:0000256" key="9">
    <source>
        <dbReference type="ARBA" id="ARBA00022853"/>
    </source>
</evidence>
<dbReference type="InterPro" id="IPR001650">
    <property type="entry name" value="Helicase_C-like"/>
</dbReference>
<dbReference type="InterPro" id="IPR014001">
    <property type="entry name" value="Helicase_ATP-bd"/>
</dbReference>
<evidence type="ECO:0000256" key="11">
    <source>
        <dbReference type="ARBA" id="ARBA00023125"/>
    </source>
</evidence>
<dbReference type="RefSeq" id="XP_001272308.1">
    <property type="nucleotide sequence ID" value="XM_001272307.1"/>
</dbReference>
<evidence type="ECO:0000256" key="1">
    <source>
        <dbReference type="ARBA" id="ARBA00004123"/>
    </source>
</evidence>
<dbReference type="PANTHER" id="PTHR45685:SF1">
    <property type="entry name" value="HELICASE SRCAP"/>
    <property type="match status" value="1"/>
</dbReference>
<dbReference type="InterPro" id="IPR002464">
    <property type="entry name" value="DNA/RNA_helicase_DEAH_CS"/>
</dbReference>
<evidence type="ECO:0000259" key="22">
    <source>
        <dbReference type="PROSITE" id="PS51204"/>
    </source>
</evidence>
<feature type="compositionally biased region" description="Acidic residues" evidence="19">
    <location>
        <begin position="661"/>
        <end position="685"/>
    </location>
</feature>
<dbReference type="VEuPathDB" id="FungiDB:ACLA_065140"/>
<evidence type="ECO:0000256" key="10">
    <source>
        <dbReference type="ARBA" id="ARBA00023015"/>
    </source>
</evidence>
<dbReference type="FunFam" id="1.20.120.850:FF:000009">
    <property type="entry name" value="SNF2 family helicase/ATPase (Swr1)"/>
    <property type="match status" value="1"/>
</dbReference>
<dbReference type="OrthoDB" id="372624at2759"/>
<keyword evidence="12" id="KW-0010">Activator</keyword>
<comment type="subunit">
    <text evidence="3">Component of the SWR1 chromatin-remodeling complex.</text>
</comment>
<keyword evidence="9" id="KW-0156">Chromatin regulator</keyword>
<dbReference type="GO" id="GO:0140849">
    <property type="term" value="F:ATP-dependent H2AZ histone chaperone activity"/>
    <property type="evidence" value="ECO:0007669"/>
    <property type="project" value="EnsemblFungi"/>
</dbReference>
<evidence type="ECO:0000256" key="6">
    <source>
        <dbReference type="ARBA" id="ARBA00022801"/>
    </source>
</evidence>
<keyword evidence="5" id="KW-0547">Nucleotide-binding</keyword>
<sequence>MQDGSSNGISHHNDERVTPDIEEKPSESPAVEQTPDPANRELVPSEAKENELLTDLSEGPPSKRRKLAGPGSARRLTPRPPSPPWKKAGADGPTSFLQDGRRRSSRVNAIPLEFQPPSDKRHTRAAQKHSVGKNRFGGGKAVASSPLSTSASQSEINSRHISGNTSNGSPMSANIRGANNRRSRVSQSPAPKQANARTRSQSSGASASLLPSFNVSSNGLCSKKSRPSRSASTATPILVNGTEELNGIGGNEIEPGEGQGPRVPRLRIKVKKPFIGVQHPSHVLPPRKYASFKDWLDREGRKVDDDAILTSDEALEEARKRLRVVEATEPGGLLSPTVCSAYLPEQQEEPSHQYSHQDHLVAHALYFKKLLDQEHRRHRNTARLFAQWCADAWRKRNKRPEDILREQQEEMRGKRKQLAKDLQRMFDLARAEVDRMRLARWEEERKVEDQRALDRAIKQSTMLFEKRRLEILGENGSDVPDSTDAEDSETDDSSSVEDEDENNMSSTDSESEDDNDVDGDEGLTAEELRLKYADLPDAISDGESVASDDTTSSRNTDHMHEIQIIGADESEGDAALEPVDLEEVDPMLLDDSDEESTDMDDDMGESDEDRSSDDAGSDAESDDGPGLLGFFAGKDLRVNDMDHADDEGDEFAADGVYEGEVLLDEDERSDSVEDDEDEELEDPDEVSLVPNGPSNPASIQKETVVTSASDTIYEEHSKRIEAIDTDMPEATPLDDSAVLDTPNEIVPVPSHSPVISHDEHEVRHNGEASSEVSPGTLATKASEPDSVSSFETSGDKASQVLESPTPGLKTPIPHLLRGTLREYQHYGLDWLAGLYNNQINGILADEMGLGKTIQTIALLAHLAVEHQVWGPHLVVVPTSVILNWEMEFKKWCPGFKIMTYYGSIEERRQKRKGWTDDTSWNVLITSYQLVLQDQQVLKRRNWHYMVLDEAHNIKNFRSQKWQTLLTFRTRARLLLTGTPLQNNLTELWSLLFFLMPSDGDGTGIEGFADLRNFSEWFRRPVEQILEHGREIMDEETKRVVTKLHTVLRPYILRRLKADVEKQMPAKYEHVVYCRLSKRQRFLYDGFMSMAQTKETLASGNYLSIINCLMQLRKVCNHPDLFETRQISTSFVMPHSVATEYEVKELLVRRRLLFEHPLTKLDLDFLNLVPISREDISRRLADDSTRLMAYGPFNMLRERQYKRTNWQMTFDGSTVQSTLEALENEARKSRMAELERCLYFESKRHGRRPVYGTSLIEFLRADSKQNPTLTGSPHKRSLAEWLSNRSSVLASMILSIEERSQAMDGFVKRFACVTPAAVASGITEAALTPLETRYLTDKERLPAYDPFHEAQMRLSIAFPDKRLLQYDCGKLQRLDKLLRDLKAGGHRALIFTQMTKMLDILEQFLNIHGHRYLRLDGTTKVEQRQILTDRFNNDDRILAFILSSRSGGLGINLTGADTVIFYDLDWNPAMDKQCQDRCHRIGQTRDVHIYRFVSEYTIESNILRKANQKRLLDDVVIQEGEFTTDYFTKLGMRDMIDTEELREGQDEASAAMDRVLSNRVGTSASRVFEQAEDKEDIDAAKNAQKEMEHADEDDFGDRSIPHTPGQAGTPSSTGPDEGETPGPQLLTTPQIHGADDHVDVEPLPGDVDDYLLRFMEWNMKDEPLVLPPDKSKKKSKKGKEHRLSKRRR</sequence>
<keyword evidence="7 23" id="KW-0347">Helicase</keyword>
<evidence type="ECO:0000259" key="21">
    <source>
        <dbReference type="PROSITE" id="PS51194"/>
    </source>
</evidence>
<feature type="region of interest" description="Disordered" evidence="19">
    <location>
        <begin position="473"/>
        <end position="710"/>
    </location>
</feature>
<gene>
    <name evidence="23" type="ORF">ACLA_065140</name>
</gene>
<dbReference type="Proteomes" id="UP000006701">
    <property type="component" value="Unassembled WGS sequence"/>
</dbReference>
<dbReference type="Pfam" id="PF00271">
    <property type="entry name" value="Helicase_C"/>
    <property type="match status" value="1"/>
</dbReference>
<dbReference type="PROSITE" id="PS51204">
    <property type="entry name" value="HSA"/>
    <property type="match status" value="1"/>
</dbReference>
<evidence type="ECO:0000256" key="7">
    <source>
        <dbReference type="ARBA" id="ARBA00022806"/>
    </source>
</evidence>
<dbReference type="GO" id="GO:0005829">
    <property type="term" value="C:cytosol"/>
    <property type="evidence" value="ECO:0007669"/>
    <property type="project" value="EnsemblFungi"/>
</dbReference>
<accession>A1CG02</accession>
<dbReference type="eggNOG" id="KOG0391">
    <property type="taxonomic scope" value="Eukaryota"/>
</dbReference>
<reference evidence="23 24" key="1">
    <citation type="journal article" date="2008" name="PLoS Genet.">
        <title>Genomic islands in the pathogenic filamentous fungus Aspergillus fumigatus.</title>
        <authorList>
            <person name="Fedorova N.D."/>
            <person name="Khaldi N."/>
            <person name="Joardar V.S."/>
            <person name="Maiti R."/>
            <person name="Amedeo P."/>
            <person name="Anderson M.J."/>
            <person name="Crabtree J."/>
            <person name="Silva J.C."/>
            <person name="Badger J.H."/>
            <person name="Albarraq A."/>
            <person name="Angiuoli S."/>
            <person name="Bussey H."/>
            <person name="Bowyer P."/>
            <person name="Cotty P.J."/>
            <person name="Dyer P.S."/>
            <person name="Egan A."/>
            <person name="Galens K."/>
            <person name="Fraser-Liggett C.M."/>
            <person name="Haas B.J."/>
            <person name="Inman J.M."/>
            <person name="Kent R."/>
            <person name="Lemieux S."/>
            <person name="Malavazi I."/>
            <person name="Orvis J."/>
            <person name="Roemer T."/>
            <person name="Ronning C.M."/>
            <person name="Sundaram J.P."/>
            <person name="Sutton G."/>
            <person name="Turner G."/>
            <person name="Venter J.C."/>
            <person name="White O.R."/>
            <person name="Whitty B.R."/>
            <person name="Youngman P."/>
            <person name="Wolfe K.H."/>
            <person name="Goldman G.H."/>
            <person name="Wortman J.R."/>
            <person name="Jiang B."/>
            <person name="Denning D.W."/>
            <person name="Nierman W.C."/>
        </authorList>
    </citation>
    <scope>NUCLEOTIDE SEQUENCE [LARGE SCALE GENOMIC DNA]</scope>
    <source>
        <strain evidence="24">ATCC 1007 / CBS 513.65 / DSM 816 / NCTC 3887 / NRRL 1</strain>
    </source>
</reference>
<feature type="region of interest" description="Disordered" evidence="19">
    <location>
        <begin position="1"/>
        <end position="263"/>
    </location>
</feature>
<dbReference type="FunFam" id="3.40.50.10810:FF:000005">
    <property type="entry name" value="Photoperiod-independent early flowering 1"/>
    <property type="match status" value="1"/>
</dbReference>
<feature type="compositionally biased region" description="Basic residues" evidence="19">
    <location>
        <begin position="1670"/>
        <end position="1687"/>
    </location>
</feature>
<dbReference type="EC" id="3.6.4.12" evidence="4"/>
<feature type="compositionally biased region" description="Basic residues" evidence="19">
    <location>
        <begin position="121"/>
        <end position="132"/>
    </location>
</feature>
<proteinExistence type="inferred from homology"/>
<keyword evidence="8" id="KW-0067">ATP-binding</keyword>
<dbReference type="CDD" id="cd18003">
    <property type="entry name" value="DEXQc_SRCAP"/>
    <property type="match status" value="1"/>
</dbReference>
<feature type="compositionally biased region" description="Polar residues" evidence="19">
    <location>
        <begin position="185"/>
        <end position="220"/>
    </location>
</feature>
<dbReference type="Gene3D" id="3.40.50.300">
    <property type="entry name" value="P-loop containing nucleotide triphosphate hydrolases"/>
    <property type="match status" value="1"/>
</dbReference>
<dbReference type="KEGG" id="act:ACLA_065140"/>
<dbReference type="HOGENOM" id="CLU_000315_24_2_1"/>
<evidence type="ECO:0000256" key="17">
    <source>
        <dbReference type="ARBA" id="ARBA00047995"/>
    </source>
</evidence>
<evidence type="ECO:0000313" key="23">
    <source>
        <dbReference type="EMBL" id="EAW10882.1"/>
    </source>
</evidence>
<dbReference type="FunFam" id="3.40.50.300:FF:000655">
    <property type="entry name" value="Protein PHOTOPERIOD-INDEPENDENT EARLY FLOWERING 1"/>
    <property type="match status" value="1"/>
</dbReference>
<dbReference type="GO" id="GO:0016887">
    <property type="term" value="F:ATP hydrolysis activity"/>
    <property type="evidence" value="ECO:0007669"/>
    <property type="project" value="EnsemblFungi"/>
</dbReference>
<dbReference type="GO" id="GO:0003678">
    <property type="term" value="F:DNA helicase activity"/>
    <property type="evidence" value="ECO:0007669"/>
    <property type="project" value="UniProtKB-EC"/>
</dbReference>
<evidence type="ECO:0000259" key="20">
    <source>
        <dbReference type="PROSITE" id="PS51192"/>
    </source>
</evidence>
<feature type="compositionally biased region" description="Polar residues" evidence="19">
    <location>
        <begin position="1"/>
        <end position="10"/>
    </location>
</feature>
<dbReference type="Pfam" id="PF07529">
    <property type="entry name" value="HSA"/>
    <property type="match status" value="1"/>
</dbReference>
<evidence type="ECO:0000256" key="3">
    <source>
        <dbReference type="ARBA" id="ARBA00011826"/>
    </source>
</evidence>
<dbReference type="Pfam" id="PF00176">
    <property type="entry name" value="SNF2-rel_dom"/>
    <property type="match status" value="1"/>
</dbReference>
<dbReference type="GO" id="GO:0005524">
    <property type="term" value="F:ATP binding"/>
    <property type="evidence" value="ECO:0007669"/>
    <property type="project" value="UniProtKB-KW"/>
</dbReference>
<dbReference type="EMBL" id="DS027053">
    <property type="protein sequence ID" value="EAW10882.1"/>
    <property type="molecule type" value="Genomic_DNA"/>
</dbReference>
<dbReference type="GO" id="GO:0045815">
    <property type="term" value="P:transcription initiation-coupled chromatin remodeling"/>
    <property type="evidence" value="ECO:0007669"/>
    <property type="project" value="EnsemblFungi"/>
</dbReference>
<evidence type="ECO:0000256" key="4">
    <source>
        <dbReference type="ARBA" id="ARBA00012551"/>
    </source>
</evidence>
<dbReference type="PANTHER" id="PTHR45685">
    <property type="entry name" value="HELICASE SRCAP-RELATED"/>
    <property type="match status" value="1"/>
</dbReference>
<feature type="compositionally biased region" description="Polar residues" evidence="19">
    <location>
        <begin position="155"/>
        <end position="172"/>
    </location>
</feature>
<evidence type="ECO:0000256" key="15">
    <source>
        <dbReference type="ARBA" id="ARBA00037570"/>
    </source>
</evidence>
<evidence type="ECO:0000256" key="18">
    <source>
        <dbReference type="ARBA" id="ARBA00074297"/>
    </source>
</evidence>
<keyword evidence="24" id="KW-1185">Reference proteome</keyword>
<feature type="region of interest" description="Disordered" evidence="19">
    <location>
        <begin position="750"/>
        <end position="808"/>
    </location>
</feature>
<dbReference type="InterPro" id="IPR014012">
    <property type="entry name" value="HSA_dom"/>
</dbReference>
<organism evidence="23 24">
    <name type="scientific">Aspergillus clavatus (strain ATCC 1007 / CBS 513.65 / DSM 816 / NCTC 3887 / NRRL 1 / QM 1276 / 107)</name>
    <dbReference type="NCBI Taxonomy" id="344612"/>
    <lineage>
        <taxon>Eukaryota</taxon>
        <taxon>Fungi</taxon>
        <taxon>Dikarya</taxon>
        <taxon>Ascomycota</taxon>
        <taxon>Pezizomycotina</taxon>
        <taxon>Eurotiomycetes</taxon>
        <taxon>Eurotiomycetidae</taxon>
        <taxon>Eurotiales</taxon>
        <taxon>Aspergillaceae</taxon>
        <taxon>Aspergillus</taxon>
        <taxon>Aspergillus subgen. Fumigati</taxon>
    </lineage>
</organism>
<evidence type="ECO:0000256" key="5">
    <source>
        <dbReference type="ARBA" id="ARBA00022741"/>
    </source>
</evidence>
<dbReference type="CDD" id="cd18793">
    <property type="entry name" value="SF2_C_SNF"/>
    <property type="match status" value="1"/>
</dbReference>
<dbReference type="GO" id="GO:0042393">
    <property type="term" value="F:histone binding"/>
    <property type="evidence" value="ECO:0007669"/>
    <property type="project" value="TreeGrafter"/>
</dbReference>
<keyword evidence="14" id="KW-0539">Nucleus</keyword>
<comment type="subcellular location">
    <subcellularLocation>
        <location evidence="1">Nucleus</location>
    </subcellularLocation>
</comment>
<feature type="domain" description="Helicase ATP-binding" evidence="20">
    <location>
        <begin position="832"/>
        <end position="997"/>
    </location>
</feature>
<feature type="compositionally biased region" description="Basic and acidic residues" evidence="19">
    <location>
        <begin position="11"/>
        <end position="26"/>
    </location>
</feature>
<dbReference type="Gene3D" id="3.40.50.10810">
    <property type="entry name" value="Tandem AAA-ATPase domain"/>
    <property type="match status" value="1"/>
</dbReference>
<evidence type="ECO:0000256" key="12">
    <source>
        <dbReference type="ARBA" id="ARBA00023159"/>
    </source>
</evidence>
<dbReference type="GO" id="GO:0000812">
    <property type="term" value="C:Swr1 complex"/>
    <property type="evidence" value="ECO:0007669"/>
    <property type="project" value="EnsemblFungi"/>
</dbReference>
<dbReference type="InterPro" id="IPR000330">
    <property type="entry name" value="SNF2_N"/>
</dbReference>
<feature type="region of interest" description="Disordered" evidence="19">
    <location>
        <begin position="1582"/>
        <end position="1643"/>
    </location>
</feature>
<name>A1CG02_ASPCL</name>
<keyword evidence="11" id="KW-0238">DNA-binding</keyword>
<dbReference type="PROSITE" id="PS00690">
    <property type="entry name" value="DEAH_ATP_HELICASE"/>
    <property type="match status" value="1"/>
</dbReference>
<feature type="region of interest" description="Disordered" evidence="19">
    <location>
        <begin position="1659"/>
        <end position="1687"/>
    </location>
</feature>
<feature type="compositionally biased region" description="Polar residues" evidence="19">
    <location>
        <begin position="785"/>
        <end position="802"/>
    </location>
</feature>
<evidence type="ECO:0000256" key="8">
    <source>
        <dbReference type="ARBA" id="ARBA00022840"/>
    </source>
</evidence>
<dbReference type="SUPFAM" id="SSF52540">
    <property type="entry name" value="P-loop containing nucleoside triphosphate hydrolases"/>
    <property type="match status" value="2"/>
</dbReference>
<dbReference type="InterPro" id="IPR049730">
    <property type="entry name" value="SNF2/RAD54-like_C"/>
</dbReference>
<comment type="similarity">
    <text evidence="2">Belongs to the SNF2/RAD54 helicase family. SWR1 subfamily.</text>
</comment>
<dbReference type="InterPro" id="IPR038718">
    <property type="entry name" value="SNF2-like_sf"/>
</dbReference>
<feature type="compositionally biased region" description="Acidic residues" evidence="19">
    <location>
        <begin position="509"/>
        <end position="524"/>
    </location>
</feature>
<feature type="compositionally biased region" description="Low complexity" evidence="19">
    <location>
        <begin position="141"/>
        <end position="154"/>
    </location>
</feature>
<feature type="compositionally biased region" description="Acidic residues" evidence="19">
    <location>
        <begin position="568"/>
        <end position="623"/>
    </location>
</feature>
<dbReference type="InterPro" id="IPR050520">
    <property type="entry name" value="INO80/SWR1_helicase"/>
</dbReference>
<dbReference type="OMA" id="KLFAQWC"/>
<dbReference type="PROSITE" id="PS51194">
    <property type="entry name" value="HELICASE_CTER"/>
    <property type="match status" value="1"/>
</dbReference>
<keyword evidence="10" id="KW-0805">Transcription regulation</keyword>
<keyword evidence="6" id="KW-0378">Hydrolase</keyword>